<dbReference type="Pfam" id="PF22741">
    <property type="entry name" value="PTP-NADK"/>
    <property type="match status" value="1"/>
</dbReference>
<evidence type="ECO:0000259" key="1">
    <source>
        <dbReference type="Pfam" id="PF22741"/>
    </source>
</evidence>
<evidence type="ECO:0000313" key="2">
    <source>
        <dbReference type="EMBL" id="QQD17782.1"/>
    </source>
</evidence>
<gene>
    <name evidence="2" type="ORF">I6N98_15785</name>
</gene>
<dbReference type="EMBL" id="CP066167">
    <property type="protein sequence ID" value="QQD17782.1"/>
    <property type="molecule type" value="Genomic_DNA"/>
</dbReference>
<dbReference type="KEGG" id="snan:I6N98_15785"/>
<dbReference type="AlphaFoldDB" id="A0A7T4UPP6"/>
<protein>
    <submittedName>
        <fullName evidence="2">Protein tyrosine phosphatase family protein</fullName>
    </submittedName>
</protein>
<feature type="domain" description="DSP-PTPase phosphatase fused to NAD+ Kinase" evidence="1">
    <location>
        <begin position="15"/>
        <end position="115"/>
    </location>
</feature>
<keyword evidence="3" id="KW-1185">Reference proteome</keyword>
<proteinExistence type="predicted"/>
<dbReference type="CDD" id="cd14503">
    <property type="entry name" value="PTP-bact"/>
    <property type="match status" value="1"/>
</dbReference>
<dbReference type="Gene3D" id="3.90.190.10">
    <property type="entry name" value="Protein tyrosine phosphatase superfamily"/>
    <property type="match status" value="1"/>
</dbReference>
<dbReference type="SUPFAM" id="SSF52799">
    <property type="entry name" value="(Phosphotyrosine protein) phosphatases II"/>
    <property type="match status" value="1"/>
</dbReference>
<dbReference type="InterPro" id="IPR029021">
    <property type="entry name" value="Prot-tyrosine_phosphatase-like"/>
</dbReference>
<sequence length="153" mass="16161">MMSLCPLAYADGASYRQVEHNRYAGGQPSSDDLKALKEQGVRHIINLRTPGEVAGGIEGKGRADGMTYHHIPVAGAAGVTVENATRLDALLAEIGDEPVLLHCASGNRVGALIALRAGLAGSDPEEALQQGREWGLTSLEGVVRQRLERLPGE</sequence>
<organism evidence="2 3">
    <name type="scientific">Spongiibacter nanhainus</name>
    <dbReference type="NCBI Taxonomy" id="2794344"/>
    <lineage>
        <taxon>Bacteria</taxon>
        <taxon>Pseudomonadati</taxon>
        <taxon>Pseudomonadota</taxon>
        <taxon>Gammaproteobacteria</taxon>
        <taxon>Cellvibrionales</taxon>
        <taxon>Spongiibacteraceae</taxon>
        <taxon>Spongiibacter</taxon>
    </lineage>
</organism>
<accession>A0A7T4UPP6</accession>
<reference evidence="2 3" key="1">
    <citation type="submission" date="2020-12" db="EMBL/GenBank/DDBJ databases">
        <authorList>
            <person name="Shan Y."/>
        </authorList>
    </citation>
    <scope>NUCLEOTIDE SEQUENCE [LARGE SCALE GENOMIC DNA]</scope>
    <source>
        <strain evidence="3">csc3.9</strain>
    </source>
</reference>
<evidence type="ECO:0000313" key="3">
    <source>
        <dbReference type="Proteomes" id="UP000596063"/>
    </source>
</evidence>
<dbReference type="InterPro" id="IPR055214">
    <property type="entry name" value="PTP-NADK"/>
</dbReference>
<name>A0A7T4UPP6_9GAMM</name>
<dbReference type="Proteomes" id="UP000596063">
    <property type="component" value="Chromosome"/>
</dbReference>